<sequence length="49" mass="5660">MNSIKLKDPLINIILSEAEKPYFPQLIDIQLIDVIVIQNFSLTLRMTES</sequence>
<dbReference type="EMBL" id="UOFD01000087">
    <property type="protein sequence ID" value="VAW55239.1"/>
    <property type="molecule type" value="Genomic_DNA"/>
</dbReference>
<evidence type="ECO:0000313" key="1">
    <source>
        <dbReference type="EMBL" id="VAW55239.1"/>
    </source>
</evidence>
<gene>
    <name evidence="1" type="ORF">MNBD_GAMMA06-1026</name>
</gene>
<proteinExistence type="predicted"/>
<organism evidence="1">
    <name type="scientific">hydrothermal vent metagenome</name>
    <dbReference type="NCBI Taxonomy" id="652676"/>
    <lineage>
        <taxon>unclassified sequences</taxon>
        <taxon>metagenomes</taxon>
        <taxon>ecological metagenomes</taxon>
    </lineage>
</organism>
<protein>
    <submittedName>
        <fullName evidence="1">Uncharacterized protein</fullName>
    </submittedName>
</protein>
<dbReference type="AlphaFoldDB" id="A0A3B0X185"/>
<accession>A0A3B0X185</accession>
<name>A0A3B0X185_9ZZZZ</name>
<reference evidence="1" key="1">
    <citation type="submission" date="2018-06" db="EMBL/GenBank/DDBJ databases">
        <authorList>
            <person name="Zhirakovskaya E."/>
        </authorList>
    </citation>
    <scope>NUCLEOTIDE SEQUENCE</scope>
</reference>